<dbReference type="EMBL" id="JAAATY010000003">
    <property type="protein sequence ID" value="NRN64394.1"/>
    <property type="molecule type" value="Genomic_DNA"/>
</dbReference>
<organism evidence="2 3">
    <name type="scientific">Kibdelosporangium persicum</name>
    <dbReference type="NCBI Taxonomy" id="2698649"/>
    <lineage>
        <taxon>Bacteria</taxon>
        <taxon>Bacillati</taxon>
        <taxon>Actinomycetota</taxon>
        <taxon>Actinomycetes</taxon>
        <taxon>Pseudonocardiales</taxon>
        <taxon>Pseudonocardiaceae</taxon>
        <taxon>Kibdelosporangium</taxon>
    </lineage>
</organism>
<name>A0ABX2EZT1_9PSEU</name>
<gene>
    <name evidence="2" type="ORF">GC106_16000</name>
</gene>
<dbReference type="Gene3D" id="3.20.20.80">
    <property type="entry name" value="Glycosidases"/>
    <property type="match status" value="1"/>
</dbReference>
<evidence type="ECO:0000313" key="3">
    <source>
        <dbReference type="Proteomes" id="UP000763557"/>
    </source>
</evidence>
<reference evidence="2 3" key="1">
    <citation type="submission" date="2020-01" db="EMBL/GenBank/DDBJ databases">
        <title>Kibdelosporangium persica a novel Actinomycetes from a hot desert in Iran.</title>
        <authorList>
            <person name="Safaei N."/>
            <person name="Zaburannyi N."/>
            <person name="Mueller R."/>
            <person name="Wink J."/>
        </authorList>
    </citation>
    <scope>NUCLEOTIDE SEQUENCE [LARGE SCALE GENOMIC DNA]</scope>
    <source>
        <strain evidence="2 3">4NS15</strain>
    </source>
</reference>
<keyword evidence="1" id="KW-0732">Signal</keyword>
<comment type="caution">
    <text evidence="2">The sequence shown here is derived from an EMBL/GenBank/DDBJ whole genome shotgun (WGS) entry which is preliminary data.</text>
</comment>
<dbReference type="InterPro" id="IPR017853">
    <property type="entry name" value="GH"/>
</dbReference>
<feature type="signal peptide" evidence="1">
    <location>
        <begin position="1"/>
        <end position="26"/>
    </location>
</feature>
<proteinExistence type="predicted"/>
<sequence length="364" mass="41131">MRRATFLRAAALGGLTAFGLAGEASAGQRRDAGVTYDTGTLHFPGMPLSRARWNRRLMEQELDAISCRLRCRSITVFGTDIDRQTATARAAIERGMTVYLQPRLYDHPQHEVLDHLAESARQAEKLRKHGGDVVFAAGCEHLLFTPGIIPGANFEERIATIGSIPPEEWPNVYQRLNEFLGKAADTARAQFRGTVTYGGAFFEPVDWSLFDVIGLDYYPYFATDAEYRADLAKFRTWNKPITIMEFGCCTYPGAPERGAGGYDIVDYTQDPPVIKPGFTRDEHVQAEHIARMLRIFAAEGIRAHVYTFINPEAPHAPVRERDLDISAFSLVKVIRDRYDDPYSRYRWEPKEAFHVVARHNDSVR</sequence>
<protein>
    <submittedName>
        <fullName evidence="2">Arabinogalactan endo-beta-1,4-galactanase</fullName>
    </submittedName>
</protein>
<evidence type="ECO:0000313" key="2">
    <source>
        <dbReference type="EMBL" id="NRN64394.1"/>
    </source>
</evidence>
<dbReference type="RefSeq" id="WP_173126254.1">
    <property type="nucleotide sequence ID" value="NZ_CBCSGW010000007.1"/>
</dbReference>
<dbReference type="Proteomes" id="UP000763557">
    <property type="component" value="Unassembled WGS sequence"/>
</dbReference>
<dbReference type="SUPFAM" id="SSF51445">
    <property type="entry name" value="(Trans)glycosidases"/>
    <property type="match status" value="1"/>
</dbReference>
<accession>A0ABX2EZT1</accession>
<feature type="chain" id="PRO_5045814671" evidence="1">
    <location>
        <begin position="27"/>
        <end position="364"/>
    </location>
</feature>
<keyword evidence="3" id="KW-1185">Reference proteome</keyword>
<evidence type="ECO:0000256" key="1">
    <source>
        <dbReference type="SAM" id="SignalP"/>
    </source>
</evidence>